<reference evidence="1" key="1">
    <citation type="journal article" date="2021" name="Proc. Natl. Acad. Sci. U.S.A.">
        <title>A Catalog of Tens of Thousands of Viruses from Human Metagenomes Reveals Hidden Associations with Chronic Diseases.</title>
        <authorList>
            <person name="Tisza M.J."/>
            <person name="Buck C.B."/>
        </authorList>
    </citation>
    <scope>NUCLEOTIDE SEQUENCE</scope>
    <source>
        <strain evidence="1">CtrsQ3</strain>
    </source>
</reference>
<organism evidence="1">
    <name type="scientific">Phage sp. ctrsQ3</name>
    <dbReference type="NCBI Taxonomy" id="2826752"/>
    <lineage>
        <taxon>Viruses</taxon>
    </lineage>
</organism>
<proteinExistence type="predicted"/>
<evidence type="ECO:0000313" key="1">
    <source>
        <dbReference type="EMBL" id="DAD81219.1"/>
    </source>
</evidence>
<protein>
    <submittedName>
        <fullName evidence="1">Uncharacterized protein</fullName>
    </submittedName>
</protein>
<accession>A0A8S5MH25</accession>
<sequence>MDAQERIGWWLLSTYSLHFRKVHSVPSNHQRNSA</sequence>
<name>A0A8S5MH25_9VIRU</name>
<dbReference type="EMBL" id="BK014897">
    <property type="protein sequence ID" value="DAD81219.1"/>
    <property type="molecule type" value="Genomic_DNA"/>
</dbReference>